<feature type="region of interest" description="Disordered" evidence="1">
    <location>
        <begin position="96"/>
        <end position="157"/>
    </location>
</feature>
<feature type="region of interest" description="Disordered" evidence="1">
    <location>
        <begin position="285"/>
        <end position="309"/>
    </location>
</feature>
<feature type="compositionally biased region" description="Basic residues" evidence="1">
    <location>
        <begin position="444"/>
        <end position="454"/>
    </location>
</feature>
<keyword evidence="2" id="KW-1133">Transmembrane helix</keyword>
<evidence type="ECO:0000313" key="3">
    <source>
        <dbReference type="EMBL" id="KAJ3487161.1"/>
    </source>
</evidence>
<dbReference type="Proteomes" id="UP001212997">
    <property type="component" value="Unassembled WGS sequence"/>
</dbReference>
<accession>A0AAD5VBN3</accession>
<comment type="caution">
    <text evidence="3">The sequence shown here is derived from an EMBL/GenBank/DDBJ whole genome shotgun (WGS) entry which is preliminary data.</text>
</comment>
<gene>
    <name evidence="3" type="ORF">NLI96_g3740</name>
</gene>
<keyword evidence="2" id="KW-0812">Transmembrane</keyword>
<proteinExistence type="predicted"/>
<feature type="compositionally biased region" description="Low complexity" evidence="1">
    <location>
        <begin position="285"/>
        <end position="306"/>
    </location>
</feature>
<feature type="compositionally biased region" description="Low complexity" evidence="1">
    <location>
        <begin position="65"/>
        <end position="76"/>
    </location>
</feature>
<feature type="transmembrane region" description="Helical" evidence="2">
    <location>
        <begin position="520"/>
        <end position="542"/>
    </location>
</feature>
<feature type="region of interest" description="Disordered" evidence="1">
    <location>
        <begin position="422"/>
        <end position="514"/>
    </location>
</feature>
<feature type="compositionally biased region" description="Low complexity" evidence="1">
    <location>
        <begin position="106"/>
        <end position="118"/>
    </location>
</feature>
<dbReference type="EMBL" id="JANAWD010000100">
    <property type="protein sequence ID" value="KAJ3487161.1"/>
    <property type="molecule type" value="Genomic_DNA"/>
</dbReference>
<feature type="region of interest" description="Disordered" evidence="1">
    <location>
        <begin position="59"/>
        <end position="79"/>
    </location>
</feature>
<dbReference type="AlphaFoldDB" id="A0AAD5VBN3"/>
<keyword evidence="4" id="KW-1185">Reference proteome</keyword>
<protein>
    <recommendedName>
        <fullName evidence="5">CS domain-containing protein</fullName>
    </recommendedName>
</protein>
<keyword evidence="2" id="KW-0472">Membrane</keyword>
<organism evidence="3 4">
    <name type="scientific">Meripilus lineatus</name>
    <dbReference type="NCBI Taxonomy" id="2056292"/>
    <lineage>
        <taxon>Eukaryota</taxon>
        <taxon>Fungi</taxon>
        <taxon>Dikarya</taxon>
        <taxon>Basidiomycota</taxon>
        <taxon>Agaricomycotina</taxon>
        <taxon>Agaricomycetes</taxon>
        <taxon>Polyporales</taxon>
        <taxon>Meripilaceae</taxon>
        <taxon>Meripilus</taxon>
    </lineage>
</organism>
<evidence type="ECO:0000256" key="2">
    <source>
        <dbReference type="SAM" id="Phobius"/>
    </source>
</evidence>
<feature type="region of interest" description="Disordered" evidence="1">
    <location>
        <begin position="382"/>
        <end position="402"/>
    </location>
</feature>
<reference evidence="3" key="1">
    <citation type="submission" date="2022-07" db="EMBL/GenBank/DDBJ databases">
        <title>Genome Sequence of Physisporinus lineatus.</title>
        <authorList>
            <person name="Buettner E."/>
        </authorList>
    </citation>
    <scope>NUCLEOTIDE SEQUENCE</scope>
    <source>
        <strain evidence="3">VT162</strain>
    </source>
</reference>
<evidence type="ECO:0000256" key="1">
    <source>
        <dbReference type="SAM" id="MobiDB-lite"/>
    </source>
</evidence>
<sequence>MNRLFDHYQSYSWHQVVIERNYVVAGVRGHAPILKGCLYGSVDVTNSLWQLEPHASRLSGRERTTSSISTTSTQSSYAVVSDPEISSSFAASLEGALQSDTDEPGLSSPTLSSPVSSTIDDPSSFGVHVPHNNNNSASQRRQHRFAPSHPVSPRAANPPLSLASSFSSLESLHAGSGRLLTLHLEKADSIIWPCLIKGPVPETLSPSNIAVYPWATELSTVVESKYNMDPTSMVLFALDLCDIRHAKQEAFEYFVRAWHQAHVPSATIRIATHYLPLTTTIPELTGSDSPTSSTLTTTPSSPDRSPCATPTLPSAIHELKSSKLPGTASYYYQHIGSPTLLAQLYLEAGLLHLEGTATNLLSSSYSGLSSLRSSTIQIPPLHESYGSSNTSPGGNGGTEAWRKDRDIARRFFERSRRLDADLDVPLLPPSPETESSEAESVSGGRRRVARRKAKKVGEEDDDEFQMPSIEVQSPDGDDEKPVRRRRKREDTIGAGRLAGTSASSLVEGRDRDTDEDDNTWYLYLPGLVGAGTALLVVGFLSFSSWRKGQGS</sequence>
<name>A0AAD5VBN3_9APHY</name>
<evidence type="ECO:0000313" key="4">
    <source>
        <dbReference type="Proteomes" id="UP001212997"/>
    </source>
</evidence>
<evidence type="ECO:0008006" key="5">
    <source>
        <dbReference type="Google" id="ProtNLM"/>
    </source>
</evidence>